<evidence type="ECO:0000256" key="2">
    <source>
        <dbReference type="SAM" id="SignalP"/>
    </source>
</evidence>
<feature type="signal peptide" evidence="2">
    <location>
        <begin position="1"/>
        <end position="31"/>
    </location>
</feature>
<evidence type="ECO:0000313" key="4">
    <source>
        <dbReference type="Proteomes" id="UP001552594"/>
    </source>
</evidence>
<evidence type="ECO:0008006" key="5">
    <source>
        <dbReference type="Google" id="ProtNLM"/>
    </source>
</evidence>
<evidence type="ECO:0000256" key="1">
    <source>
        <dbReference type="SAM" id="MobiDB-lite"/>
    </source>
</evidence>
<proteinExistence type="predicted"/>
<protein>
    <recommendedName>
        <fullName evidence="5">Peptidase inhibitor family I36</fullName>
    </recommendedName>
</protein>
<dbReference type="EMBL" id="JBFAUK010000013">
    <property type="protein sequence ID" value="MEV5508404.1"/>
    <property type="molecule type" value="Genomic_DNA"/>
</dbReference>
<reference evidence="3 4" key="1">
    <citation type="submission" date="2024-06" db="EMBL/GenBank/DDBJ databases">
        <title>The Natural Products Discovery Center: Release of the First 8490 Sequenced Strains for Exploring Actinobacteria Biosynthetic Diversity.</title>
        <authorList>
            <person name="Kalkreuter E."/>
            <person name="Kautsar S.A."/>
            <person name="Yang D."/>
            <person name="Bader C.D."/>
            <person name="Teijaro C.N."/>
            <person name="Fluegel L."/>
            <person name="Davis C.M."/>
            <person name="Simpson J.R."/>
            <person name="Lauterbach L."/>
            <person name="Steele A.D."/>
            <person name="Gui C."/>
            <person name="Meng S."/>
            <person name="Li G."/>
            <person name="Viehrig K."/>
            <person name="Ye F."/>
            <person name="Su P."/>
            <person name="Kiefer A.F."/>
            <person name="Nichols A."/>
            <person name="Cepeda A.J."/>
            <person name="Yan W."/>
            <person name="Fan B."/>
            <person name="Jiang Y."/>
            <person name="Adhikari A."/>
            <person name="Zheng C.-J."/>
            <person name="Schuster L."/>
            <person name="Cowan T.M."/>
            <person name="Smanski M.J."/>
            <person name="Chevrette M.G."/>
            <person name="De Carvalho L.P.S."/>
            <person name="Shen B."/>
        </authorList>
    </citation>
    <scope>NUCLEOTIDE SEQUENCE [LARGE SCALE GENOMIC DNA]</scope>
    <source>
        <strain evidence="3 4">NPDC052347</strain>
    </source>
</reference>
<accession>A0ABV3JZT6</accession>
<gene>
    <name evidence="3" type="ORF">AB0L16_18325</name>
</gene>
<comment type="caution">
    <text evidence="3">The sequence shown here is derived from an EMBL/GenBank/DDBJ whole genome shotgun (WGS) entry which is preliminary data.</text>
</comment>
<keyword evidence="2" id="KW-0732">Signal</keyword>
<name>A0ABV3JZT6_STRON</name>
<feature type="region of interest" description="Disordered" evidence="1">
    <location>
        <begin position="33"/>
        <end position="52"/>
    </location>
</feature>
<feature type="chain" id="PRO_5045768220" description="Peptidase inhibitor family I36" evidence="2">
    <location>
        <begin position="32"/>
        <end position="133"/>
    </location>
</feature>
<organism evidence="3 4">
    <name type="scientific">Streptomyces orinoci</name>
    <name type="common">Streptoverticillium orinoci</name>
    <dbReference type="NCBI Taxonomy" id="67339"/>
    <lineage>
        <taxon>Bacteria</taxon>
        <taxon>Bacillati</taxon>
        <taxon>Actinomycetota</taxon>
        <taxon>Actinomycetes</taxon>
        <taxon>Kitasatosporales</taxon>
        <taxon>Streptomycetaceae</taxon>
        <taxon>Streptomyces</taxon>
    </lineage>
</organism>
<dbReference type="RefSeq" id="WP_153068591.1">
    <property type="nucleotide sequence ID" value="NZ_JBFAUK010000013.1"/>
</dbReference>
<keyword evidence="4" id="KW-1185">Reference proteome</keyword>
<sequence length="133" mass="14218">MKPMLTRTVGRTLAAVALAAALASAGGYASATEHSPVRATAVQNPSDDDCPPDTFCARDDQGHYAHYRAGADDVRAQGLHNGAVWGWNRTQASWCAYSQPNGRGDDSKFRSNESKGVHFYSVKPSRFGICSGI</sequence>
<dbReference type="Proteomes" id="UP001552594">
    <property type="component" value="Unassembled WGS sequence"/>
</dbReference>
<evidence type="ECO:0000313" key="3">
    <source>
        <dbReference type="EMBL" id="MEV5508404.1"/>
    </source>
</evidence>